<evidence type="ECO:0000256" key="11">
    <source>
        <dbReference type="ARBA" id="ARBA00022692"/>
    </source>
</evidence>
<dbReference type="SUPFAM" id="SSF48576">
    <property type="entry name" value="Terpenoid synthases"/>
    <property type="match status" value="1"/>
</dbReference>
<dbReference type="InterPro" id="IPR008949">
    <property type="entry name" value="Isoprenoid_synthase_dom_sf"/>
</dbReference>
<keyword evidence="14 19" id="KW-0472">Membrane</keyword>
<keyword evidence="10" id="KW-0808">Transferase</keyword>
<evidence type="ECO:0000256" key="12">
    <source>
        <dbReference type="ARBA" id="ARBA00022746"/>
    </source>
</evidence>
<organism evidence="20 21">
    <name type="scientific">Blyttiomyces helicus</name>
    <dbReference type="NCBI Taxonomy" id="388810"/>
    <lineage>
        <taxon>Eukaryota</taxon>
        <taxon>Fungi</taxon>
        <taxon>Fungi incertae sedis</taxon>
        <taxon>Chytridiomycota</taxon>
        <taxon>Chytridiomycota incertae sedis</taxon>
        <taxon>Chytridiomycetes</taxon>
        <taxon>Chytridiomycetes incertae sedis</taxon>
        <taxon>Blyttiomyces</taxon>
    </lineage>
</organism>
<reference evidence="21" key="1">
    <citation type="journal article" date="2018" name="Nat. Microbiol.">
        <title>Leveraging single-cell genomics to expand the fungal tree of life.</title>
        <authorList>
            <person name="Ahrendt S.R."/>
            <person name="Quandt C.A."/>
            <person name="Ciobanu D."/>
            <person name="Clum A."/>
            <person name="Salamov A."/>
            <person name="Andreopoulos B."/>
            <person name="Cheng J.F."/>
            <person name="Woyke T."/>
            <person name="Pelin A."/>
            <person name="Henrissat B."/>
            <person name="Reynolds N.K."/>
            <person name="Benny G.L."/>
            <person name="Smith M.E."/>
            <person name="James T.Y."/>
            <person name="Grigoriev I.V."/>
        </authorList>
    </citation>
    <scope>NUCLEOTIDE SEQUENCE [LARGE SCALE GENOMIC DNA]</scope>
</reference>
<dbReference type="UniPathway" id="UPA00799">
    <property type="reaction ID" value="UER00773"/>
</dbReference>
<dbReference type="GO" id="GO:0016117">
    <property type="term" value="P:carotenoid biosynthetic process"/>
    <property type="evidence" value="ECO:0007669"/>
    <property type="project" value="UniProtKB-KW"/>
</dbReference>
<evidence type="ECO:0000256" key="5">
    <source>
        <dbReference type="ARBA" id="ARBA00008247"/>
    </source>
</evidence>
<feature type="transmembrane region" description="Helical" evidence="19">
    <location>
        <begin position="86"/>
        <end position="108"/>
    </location>
</feature>
<evidence type="ECO:0000256" key="6">
    <source>
        <dbReference type="ARBA" id="ARBA00008406"/>
    </source>
</evidence>
<keyword evidence="16" id="KW-0511">Multifunctional enzyme</keyword>
<evidence type="ECO:0000256" key="4">
    <source>
        <dbReference type="ARBA" id="ARBA00005172"/>
    </source>
</evidence>
<comment type="similarity">
    <text evidence="5">In the N-terminal section; belongs to the lycopene beta-cyclase family.</text>
</comment>
<feature type="transmembrane region" description="Helical" evidence="19">
    <location>
        <begin position="12"/>
        <end position="30"/>
    </location>
</feature>
<dbReference type="UniPathway" id="UPA00802"/>
<evidence type="ECO:0000256" key="2">
    <source>
        <dbReference type="ARBA" id="ARBA00004141"/>
    </source>
</evidence>
<evidence type="ECO:0000256" key="14">
    <source>
        <dbReference type="ARBA" id="ARBA00023136"/>
    </source>
</evidence>
<evidence type="ECO:0000256" key="17">
    <source>
        <dbReference type="ARBA" id="ARBA00029313"/>
    </source>
</evidence>
<dbReference type="EC" id="5.5.1.19" evidence="7"/>
<dbReference type="AlphaFoldDB" id="A0A4P9WHY2"/>
<dbReference type="PANTHER" id="PTHR31480">
    <property type="entry name" value="BIFUNCTIONAL LYCOPENE CYCLASE/PHYTOENE SYNTHASE"/>
    <property type="match status" value="1"/>
</dbReference>
<dbReference type="GO" id="GO:0045436">
    <property type="term" value="F:lycopene beta cyclase activity"/>
    <property type="evidence" value="ECO:0007669"/>
    <property type="project" value="UniProtKB-ARBA"/>
</dbReference>
<dbReference type="SFLD" id="SFLDG01212">
    <property type="entry name" value="Phytoene_synthase_like"/>
    <property type="match status" value="1"/>
</dbReference>
<evidence type="ECO:0000256" key="1">
    <source>
        <dbReference type="ARBA" id="ARBA00001805"/>
    </source>
</evidence>
<dbReference type="EC" id="2.5.1.32" evidence="8"/>
<dbReference type="SFLD" id="SFLDG01018">
    <property type="entry name" value="Squalene/Phytoene_Synthase_Lik"/>
    <property type="match status" value="1"/>
</dbReference>
<dbReference type="SFLD" id="SFLDS00005">
    <property type="entry name" value="Isoprenoid_Synthase_Type_I"/>
    <property type="match status" value="1"/>
</dbReference>
<evidence type="ECO:0000256" key="7">
    <source>
        <dbReference type="ARBA" id="ARBA00012242"/>
    </source>
</evidence>
<dbReference type="Proteomes" id="UP000269721">
    <property type="component" value="Unassembled WGS sequence"/>
</dbReference>
<keyword evidence="12" id="KW-0125">Carotenoid biosynthesis</keyword>
<dbReference type="InterPro" id="IPR002060">
    <property type="entry name" value="Squ/phyt_synthse"/>
</dbReference>
<dbReference type="GO" id="GO:0016872">
    <property type="term" value="F:intramolecular lyase activity"/>
    <property type="evidence" value="ECO:0007669"/>
    <property type="project" value="InterPro"/>
</dbReference>
<evidence type="ECO:0000256" key="3">
    <source>
        <dbReference type="ARBA" id="ARBA00005089"/>
    </source>
</evidence>
<comment type="pathway">
    <text evidence="4">Carotenoid biosynthesis; phytoene biosynthesis; all-trans-phytoene from geranylgeranyl diphosphate: step 1/1.</text>
</comment>
<gene>
    <name evidence="20" type="ORF">BDK51DRAFT_35854</name>
</gene>
<comment type="catalytic activity">
    <reaction evidence="17">
        <text>gamma-carotene = all-trans-beta-carotene</text>
        <dbReference type="Rhea" id="RHEA:32239"/>
        <dbReference type="ChEBI" id="CHEBI:17579"/>
        <dbReference type="ChEBI" id="CHEBI:27740"/>
        <dbReference type="EC" id="5.5.1.19"/>
    </reaction>
</comment>
<name>A0A4P9WHY2_9FUNG</name>
<evidence type="ECO:0000256" key="13">
    <source>
        <dbReference type="ARBA" id="ARBA00022989"/>
    </source>
</evidence>
<comment type="catalytic activity">
    <reaction evidence="1">
        <text>2 (2E,6E,10E)-geranylgeranyl diphosphate = 15-cis-phytoene + 2 diphosphate</text>
        <dbReference type="Rhea" id="RHEA:34475"/>
        <dbReference type="ChEBI" id="CHEBI:27787"/>
        <dbReference type="ChEBI" id="CHEBI:33019"/>
        <dbReference type="ChEBI" id="CHEBI:58756"/>
        <dbReference type="EC" id="2.5.1.32"/>
    </reaction>
</comment>
<dbReference type="Gene3D" id="1.10.600.10">
    <property type="entry name" value="Farnesyl Diphosphate Synthase"/>
    <property type="match status" value="1"/>
</dbReference>
<feature type="transmembrane region" description="Helical" evidence="19">
    <location>
        <begin position="151"/>
        <end position="169"/>
    </location>
</feature>
<evidence type="ECO:0000256" key="18">
    <source>
        <dbReference type="ARBA" id="ARBA00029335"/>
    </source>
</evidence>
<dbReference type="InterPro" id="IPR017825">
    <property type="entry name" value="Lycopene_cyclase_dom"/>
</dbReference>
<proteinExistence type="inferred from homology"/>
<keyword evidence="15" id="KW-0413">Isomerase</keyword>
<comment type="similarity">
    <text evidence="6">In the C-terminal section; belongs to the phytoene/squalene synthase family.</text>
</comment>
<dbReference type="InterPro" id="IPR044843">
    <property type="entry name" value="Trans_IPPS_bact-type"/>
</dbReference>
<sequence>MSPPISPQCLLSYAQVHLLFTIPTTAVLFLVTRPLLTKVDRAKLILLPLIAFVWTTPWDNEIVRNGGTYRKDCILYTIGYVPIEEYFFFLIQSFMTTLSTILITRWTLPPLHLFPYHSRRSPSPHIPLPTLITFLFALAGLRLATPSHHTYYLGMILWWASIPLMLLTWGTSGYIARMGSVRGVGVWCVAVGVPTAYLWGVDGFAIGMGTWHISEATSLNTFPLPNLPLEEAIFFLATNSILVTACMAFDRCVAISRTLDIPSPTPISPSHLPVQWSSVATMWRAFIVPDQMGFEGGDDESPQARLAHVAKALAVLSRASRSFAAASLLLPWDLRMDLGILYAFCRVGDDLVDEDGDEASQGVRIERLELLRRTVDAVYADPLRPAFSRRAVRALFGSKQDSKPAAQPTSTGQLTPEQQTELCAVASALTDLAQIVPRRCWDELLSGYALDIGAKGGGGGPRMDTVADLIDYGERVAGSVGEMCTRVVLARCGCPPSDAAAAAVVSSARRMGVALQLVNVARDAVQDARDLGRCYLPRELFHDSDAWIVDALVAGRVAAGPDCASGWVRPVAIRDTVLALTDLAEQIHAEAIVGIAALKSAPARAGLRAACAVYGGIGDAVKDMDDEEVARGARARLGVGRMVWIALRAIYGAW</sequence>
<feature type="transmembrane region" description="Helical" evidence="19">
    <location>
        <begin position="181"/>
        <end position="200"/>
    </location>
</feature>
<accession>A0A4P9WHY2</accession>
<comment type="pathway">
    <text evidence="3">Carotenoid biosynthesis; beta-carotene biosynthesis.</text>
</comment>
<evidence type="ECO:0000256" key="9">
    <source>
        <dbReference type="ARBA" id="ARBA00018909"/>
    </source>
</evidence>
<dbReference type="NCBIfam" id="TIGR03462">
    <property type="entry name" value="CarR_dom_SF"/>
    <property type="match status" value="2"/>
</dbReference>
<keyword evidence="13 19" id="KW-1133">Transmembrane helix</keyword>
<evidence type="ECO:0000256" key="15">
    <source>
        <dbReference type="ARBA" id="ARBA00023235"/>
    </source>
</evidence>
<evidence type="ECO:0000256" key="10">
    <source>
        <dbReference type="ARBA" id="ARBA00022679"/>
    </source>
</evidence>
<evidence type="ECO:0000313" key="20">
    <source>
        <dbReference type="EMBL" id="RKO92451.1"/>
    </source>
</evidence>
<evidence type="ECO:0000313" key="21">
    <source>
        <dbReference type="Proteomes" id="UP000269721"/>
    </source>
</evidence>
<dbReference type="OrthoDB" id="6600518at2759"/>
<protein>
    <recommendedName>
        <fullName evidence="9">Bifunctional lycopene cyclase/phytoene synthase</fullName>
        <ecNumber evidence="8">2.5.1.32</ecNumber>
        <ecNumber evidence="7">5.5.1.19</ecNumber>
    </recommendedName>
</protein>
<comment type="catalytic activity">
    <reaction evidence="18">
        <text>all-trans-lycopene = gamma-carotene</text>
        <dbReference type="Rhea" id="RHEA:32219"/>
        <dbReference type="ChEBI" id="CHEBI:15948"/>
        <dbReference type="ChEBI" id="CHEBI:27740"/>
        <dbReference type="EC" id="5.5.1.19"/>
    </reaction>
</comment>
<evidence type="ECO:0000256" key="19">
    <source>
        <dbReference type="SAM" id="Phobius"/>
    </source>
</evidence>
<keyword evidence="11 19" id="KW-0812">Transmembrane</keyword>
<dbReference type="GO" id="GO:0016020">
    <property type="term" value="C:membrane"/>
    <property type="evidence" value="ECO:0007669"/>
    <property type="project" value="UniProtKB-SubCell"/>
</dbReference>
<comment type="subcellular location">
    <subcellularLocation>
        <location evidence="2">Membrane</location>
        <topology evidence="2">Multi-pass membrane protein</topology>
    </subcellularLocation>
</comment>
<dbReference type="GO" id="GO:0004311">
    <property type="term" value="F:geranylgeranyl diphosphate synthase activity"/>
    <property type="evidence" value="ECO:0007669"/>
    <property type="project" value="InterPro"/>
</dbReference>
<evidence type="ECO:0000256" key="8">
    <source>
        <dbReference type="ARBA" id="ARBA00012396"/>
    </source>
</evidence>
<keyword evidence="21" id="KW-1185">Reference proteome</keyword>
<dbReference type="Pfam" id="PF00494">
    <property type="entry name" value="SQS_PSY"/>
    <property type="match status" value="1"/>
</dbReference>
<evidence type="ECO:0000256" key="16">
    <source>
        <dbReference type="ARBA" id="ARBA00023268"/>
    </source>
</evidence>
<dbReference type="EMBL" id="KZ994630">
    <property type="protein sequence ID" value="RKO92451.1"/>
    <property type="molecule type" value="Genomic_DNA"/>
</dbReference>